<feature type="site" description="Cleavage (non-hydrolytic); by autocatalysis" evidence="11">
    <location>
        <begin position="194"/>
        <end position="195"/>
    </location>
</feature>
<evidence type="ECO:0000313" key="13">
    <source>
        <dbReference type="EMBL" id="AHB49524.1"/>
    </source>
</evidence>
<keyword evidence="6 11" id="KW-0865">Zymogen</keyword>
<feature type="chain" id="PRO_5023539472" description="Phosphatidylserine decarboxylase alpha chain" evidence="11">
    <location>
        <begin position="195"/>
        <end position="237"/>
    </location>
</feature>
<dbReference type="OrthoDB" id="9790893at2"/>
<dbReference type="EMBL" id="CP006912">
    <property type="protein sequence ID" value="AHB49524.1"/>
    <property type="molecule type" value="Genomic_DNA"/>
</dbReference>
<dbReference type="PANTHER" id="PTHR35809">
    <property type="entry name" value="ARCHAETIDYLSERINE DECARBOXYLASE PROENZYME-RELATED"/>
    <property type="match status" value="1"/>
</dbReference>
<protein>
    <recommendedName>
        <fullName evidence="11">Phosphatidylserine decarboxylase proenzyme</fullName>
        <ecNumber evidence="11">4.1.1.65</ecNumber>
    </recommendedName>
    <component>
        <recommendedName>
            <fullName evidence="11">Phosphatidylserine decarboxylase alpha chain</fullName>
        </recommendedName>
    </component>
    <component>
        <recommendedName>
            <fullName evidence="11">Phosphatidylserine decarboxylase beta chain</fullName>
        </recommendedName>
    </component>
</protein>
<dbReference type="NCBIfam" id="NF003679">
    <property type="entry name" value="PRK05305.1-3"/>
    <property type="match status" value="1"/>
</dbReference>
<reference evidence="13 14" key="1">
    <citation type="journal article" date="2014" name="Genome Announc.">
        <title>Complete Genome Sequence of Hyphomicrobium nitrativorans Strain NL23, a Denitrifying Bacterium Isolated from Biofilm of a Methanol-Fed Denitrification System Treating Seawater at the Montreal Biodome.</title>
        <authorList>
            <person name="Martineau C."/>
            <person name="Villeneuve C."/>
            <person name="Mauffrey F."/>
            <person name="Villemur R."/>
        </authorList>
    </citation>
    <scope>NUCLEOTIDE SEQUENCE [LARGE SCALE GENOMIC DNA]</scope>
    <source>
        <strain evidence="13">NL23</strain>
    </source>
</reference>
<dbReference type="GO" id="GO:0006646">
    <property type="term" value="P:phosphatidylethanolamine biosynthetic process"/>
    <property type="evidence" value="ECO:0007669"/>
    <property type="project" value="UniProtKB-UniRule"/>
</dbReference>
<keyword evidence="3 11" id="KW-0210">Decarboxylase</keyword>
<dbReference type="KEGG" id="hni:W911_15745"/>
<gene>
    <name evidence="11" type="primary">psd</name>
    <name evidence="13" type="ORF">W911_15745</name>
</gene>
<keyword evidence="9 11" id="KW-1208">Phospholipid metabolism</keyword>
<dbReference type="GO" id="GO:0005886">
    <property type="term" value="C:plasma membrane"/>
    <property type="evidence" value="ECO:0007669"/>
    <property type="project" value="UniProtKB-SubCell"/>
</dbReference>
<keyword evidence="1 11" id="KW-1003">Cell membrane</keyword>
<evidence type="ECO:0000256" key="12">
    <source>
        <dbReference type="SAM" id="Phobius"/>
    </source>
</evidence>
<evidence type="ECO:0000256" key="4">
    <source>
        <dbReference type="ARBA" id="ARBA00023098"/>
    </source>
</evidence>
<proteinExistence type="inferred from homology"/>
<feature type="transmembrane region" description="Helical" evidence="12">
    <location>
        <begin position="25"/>
        <end position="58"/>
    </location>
</feature>
<evidence type="ECO:0000256" key="8">
    <source>
        <dbReference type="ARBA" id="ARBA00023239"/>
    </source>
</evidence>
<keyword evidence="7 11" id="KW-0594">Phospholipid biosynthesis</keyword>
<accession>V5SHV0</accession>
<evidence type="ECO:0000256" key="9">
    <source>
        <dbReference type="ARBA" id="ARBA00023264"/>
    </source>
</evidence>
<comment type="cofactor">
    <cofactor evidence="11">
        <name>pyruvate</name>
        <dbReference type="ChEBI" id="CHEBI:15361"/>
    </cofactor>
    <text evidence="11">Binds 1 pyruvoyl group covalently per subunit.</text>
</comment>
<dbReference type="EC" id="4.1.1.65" evidence="11"/>
<keyword evidence="10 11" id="KW-0670">Pyruvate</keyword>
<dbReference type="PANTHER" id="PTHR35809:SF1">
    <property type="entry name" value="ARCHAETIDYLSERINE DECARBOXYLASE PROENZYME-RELATED"/>
    <property type="match status" value="1"/>
</dbReference>
<feature type="active site" description="Schiff-base intermediate with substrate; via pyruvic acid" evidence="11">
    <location>
        <position position="195"/>
    </location>
</feature>
<evidence type="ECO:0000256" key="1">
    <source>
        <dbReference type="ARBA" id="ARBA00022475"/>
    </source>
</evidence>
<evidence type="ECO:0000256" key="2">
    <source>
        <dbReference type="ARBA" id="ARBA00022516"/>
    </source>
</evidence>
<keyword evidence="12" id="KW-1133">Transmembrane helix</keyword>
<dbReference type="NCBIfam" id="NF003677">
    <property type="entry name" value="PRK05305.1-1"/>
    <property type="match status" value="1"/>
</dbReference>
<dbReference type="HAMAP" id="MF_00664">
    <property type="entry name" value="PS_decarb_PSD_A"/>
    <property type="match status" value="1"/>
</dbReference>
<dbReference type="NCBIfam" id="NF003678">
    <property type="entry name" value="PRK05305.1-2"/>
    <property type="match status" value="1"/>
</dbReference>
<dbReference type="PATRIC" id="fig|1029756.8.peg.3280"/>
<evidence type="ECO:0000256" key="10">
    <source>
        <dbReference type="ARBA" id="ARBA00023317"/>
    </source>
</evidence>
<dbReference type="STRING" id="1029756.W911_15745"/>
<dbReference type="InterPro" id="IPR033175">
    <property type="entry name" value="PSD-A"/>
</dbReference>
<evidence type="ECO:0000256" key="6">
    <source>
        <dbReference type="ARBA" id="ARBA00023145"/>
    </source>
</evidence>
<keyword evidence="2 11" id="KW-0444">Lipid biosynthesis</keyword>
<comment type="similarity">
    <text evidence="11">Belongs to the phosphatidylserine decarboxylase family. PSD-A subfamily.</text>
</comment>
<evidence type="ECO:0000313" key="14">
    <source>
        <dbReference type="Proteomes" id="UP000018542"/>
    </source>
</evidence>
<dbReference type="Pfam" id="PF02666">
    <property type="entry name" value="PS_Dcarbxylase"/>
    <property type="match status" value="1"/>
</dbReference>
<evidence type="ECO:0000256" key="5">
    <source>
        <dbReference type="ARBA" id="ARBA00023136"/>
    </source>
</evidence>
<comment type="subcellular location">
    <subcellularLocation>
        <location evidence="11">Cell membrane</location>
        <topology evidence="11">Peripheral membrane protein</topology>
    </subcellularLocation>
</comment>
<feature type="modified residue" description="Pyruvic acid (Ser); by autocatalysis" evidence="11">
    <location>
        <position position="195"/>
    </location>
</feature>
<evidence type="ECO:0000256" key="3">
    <source>
        <dbReference type="ARBA" id="ARBA00022793"/>
    </source>
</evidence>
<keyword evidence="14" id="KW-1185">Reference proteome</keyword>
<comment type="function">
    <text evidence="11">Catalyzes the formation of phosphatidylethanolamine (PtdEtn) from phosphatidylserine (PtdSer).</text>
</comment>
<sequence>MSDRHSLLDTITDTLAPVHRDGHKFVAIGLIATLVFFFVWPPLGWIGALITAWIIYFFRDPDRVTPLRDGLIVAPADGRVSLIEKVRPPIELGLGEEERVRVSIFLSVFDVHIQRAPLAGRIARSIYVPGAFLNAELDKASEENERRTIVIETASGLSVAVVQIAGLVARRIVTFVAEGDSIGVGERFGLIRFGSRVDTYLPPGAFPAVAVGQRAIGGETVLADLRSVEPEREARRH</sequence>
<keyword evidence="12" id="KW-0812">Transmembrane</keyword>
<keyword evidence="4 11" id="KW-0443">Lipid metabolism</keyword>
<organism evidence="13 14">
    <name type="scientific">Hyphomicrobium nitrativorans NL23</name>
    <dbReference type="NCBI Taxonomy" id="1029756"/>
    <lineage>
        <taxon>Bacteria</taxon>
        <taxon>Pseudomonadati</taxon>
        <taxon>Pseudomonadota</taxon>
        <taxon>Alphaproteobacteria</taxon>
        <taxon>Hyphomicrobiales</taxon>
        <taxon>Hyphomicrobiaceae</taxon>
        <taxon>Hyphomicrobium</taxon>
    </lineage>
</organism>
<dbReference type="RefSeq" id="WP_023788451.1">
    <property type="nucleotide sequence ID" value="NC_022997.1"/>
</dbReference>
<comment type="pathway">
    <text evidence="11">Phospholipid metabolism; phosphatidylethanolamine biosynthesis; phosphatidylethanolamine from CDP-diacylglycerol: step 2/2.</text>
</comment>
<comment type="subunit">
    <text evidence="11">Heterodimer of a large membrane-associated beta subunit and a small pyruvoyl-containing alpha subunit.</text>
</comment>
<evidence type="ECO:0000256" key="7">
    <source>
        <dbReference type="ARBA" id="ARBA00023209"/>
    </source>
</evidence>
<keyword evidence="5 11" id="KW-0472">Membrane</keyword>
<evidence type="ECO:0000256" key="11">
    <source>
        <dbReference type="HAMAP-Rule" id="MF_00664"/>
    </source>
</evidence>
<dbReference type="UniPathway" id="UPA00558">
    <property type="reaction ID" value="UER00616"/>
</dbReference>
<feature type="chain" id="PRO_5023539473" description="Phosphatidylserine decarboxylase beta chain" evidence="11">
    <location>
        <begin position="1"/>
        <end position="194"/>
    </location>
</feature>
<keyword evidence="8 11" id="KW-0456">Lyase</keyword>
<dbReference type="GO" id="GO:0004609">
    <property type="term" value="F:phosphatidylserine decarboxylase activity"/>
    <property type="evidence" value="ECO:0007669"/>
    <property type="project" value="UniProtKB-UniRule"/>
</dbReference>
<comment type="PTM">
    <text evidence="11">Is synthesized initially as an inactive proenzyme. Formation of the active enzyme involves a self-maturation process in which the active site pyruvoyl group is generated from an internal serine residue via an autocatalytic post-translational modification. Two non-identical subunits are generated from the proenzyme in this reaction, and the pyruvate is formed at the N-terminus of the alpha chain, which is derived from the carboxyl end of the proenzyme. The post-translation cleavage follows an unusual pathway, termed non-hydrolytic serinolysis, in which the side chain hydroxyl group of the serine supplies its oxygen atom to form the C-terminus of the beta chain, while the remainder of the serine residue undergoes an oxidative deamination to produce ammonia and the pyruvoyl prosthetic group on the alpha chain.</text>
</comment>
<comment type="catalytic activity">
    <reaction evidence="11">
        <text>a 1,2-diacyl-sn-glycero-3-phospho-L-serine + H(+) = a 1,2-diacyl-sn-glycero-3-phosphoethanolamine + CO2</text>
        <dbReference type="Rhea" id="RHEA:20828"/>
        <dbReference type="ChEBI" id="CHEBI:15378"/>
        <dbReference type="ChEBI" id="CHEBI:16526"/>
        <dbReference type="ChEBI" id="CHEBI:57262"/>
        <dbReference type="ChEBI" id="CHEBI:64612"/>
        <dbReference type="EC" id="4.1.1.65"/>
    </reaction>
</comment>
<dbReference type="HOGENOM" id="CLU_072492_0_0_5"/>
<dbReference type="AlphaFoldDB" id="V5SHV0"/>
<dbReference type="Proteomes" id="UP000018542">
    <property type="component" value="Chromosome"/>
</dbReference>
<dbReference type="InterPro" id="IPR003817">
    <property type="entry name" value="PS_Dcarbxylase"/>
</dbReference>
<name>V5SHV0_9HYPH</name>
<dbReference type="NCBIfam" id="NF003685">
    <property type="entry name" value="PRK05305.2-5"/>
    <property type="match status" value="1"/>
</dbReference>